<evidence type="ECO:0000256" key="1">
    <source>
        <dbReference type="ARBA" id="ARBA00022723"/>
    </source>
</evidence>
<evidence type="ECO:0000259" key="5">
    <source>
        <dbReference type="Pfam" id="PF00149"/>
    </source>
</evidence>
<organism evidence="6 7">
    <name type="scientific">Leucobacter chromiireducens subsp. chromiireducens</name>
    <dbReference type="NCBI Taxonomy" id="660067"/>
    <lineage>
        <taxon>Bacteria</taxon>
        <taxon>Bacillati</taxon>
        <taxon>Actinomycetota</taxon>
        <taxon>Actinomycetes</taxon>
        <taxon>Micrococcales</taxon>
        <taxon>Microbacteriaceae</taxon>
        <taxon>Leucobacter</taxon>
    </lineage>
</organism>
<dbReference type="RefSeq" id="WP_202381655.1">
    <property type="nucleotide sequence ID" value="NZ_BAAAMA010000002.1"/>
</dbReference>
<gene>
    <name evidence="6" type="ORF">D3226_06625</name>
</gene>
<dbReference type="EMBL" id="QYAD01000002">
    <property type="protein sequence ID" value="MBL3689633.1"/>
    <property type="molecule type" value="Genomic_DNA"/>
</dbReference>
<dbReference type="Proteomes" id="UP001646141">
    <property type="component" value="Unassembled WGS sequence"/>
</dbReference>
<comment type="caution">
    <text evidence="6">The sequence shown here is derived from an EMBL/GenBank/DDBJ whole genome shotgun (WGS) entry which is preliminary data.</text>
</comment>
<dbReference type="InterPro" id="IPR050884">
    <property type="entry name" value="CNP_phosphodiesterase-III"/>
</dbReference>
<dbReference type="Pfam" id="PF00149">
    <property type="entry name" value="Metallophos"/>
    <property type="match status" value="1"/>
</dbReference>
<evidence type="ECO:0000313" key="6">
    <source>
        <dbReference type="EMBL" id="MBL3689633.1"/>
    </source>
</evidence>
<reference evidence="6 7" key="1">
    <citation type="submission" date="2018-09" db="EMBL/GenBank/DDBJ databases">
        <title>Comparative genomics of Leucobacter spp.</title>
        <authorList>
            <person name="Reis A.C."/>
            <person name="Kolvenbach B.A."/>
            <person name="Corvini P.F.X."/>
            <person name="Nunes O.C."/>
        </authorList>
    </citation>
    <scope>NUCLEOTIDE SEQUENCE [LARGE SCALE GENOMIC DNA]</scope>
    <source>
        <strain evidence="6 7">L-1</strain>
    </source>
</reference>
<keyword evidence="3" id="KW-0408">Iron</keyword>
<accession>A0ABS1SNG2</accession>
<dbReference type="PANTHER" id="PTHR42988">
    <property type="entry name" value="PHOSPHOHYDROLASE"/>
    <property type="match status" value="1"/>
</dbReference>
<comment type="similarity">
    <text evidence="4">Belongs to the cyclic nucleotide phosphodiesterase class-III family.</text>
</comment>
<dbReference type="Gene3D" id="3.60.21.10">
    <property type="match status" value="1"/>
</dbReference>
<name>A0ABS1SNG2_9MICO</name>
<keyword evidence="7" id="KW-1185">Reference proteome</keyword>
<dbReference type="PANTHER" id="PTHR42988:SF2">
    <property type="entry name" value="CYCLIC NUCLEOTIDE PHOSPHODIESTERASE CBUA0032-RELATED"/>
    <property type="match status" value="1"/>
</dbReference>
<dbReference type="InterPro" id="IPR004843">
    <property type="entry name" value="Calcineurin-like_PHP"/>
</dbReference>
<dbReference type="InterPro" id="IPR029052">
    <property type="entry name" value="Metallo-depent_PP-like"/>
</dbReference>
<evidence type="ECO:0000256" key="2">
    <source>
        <dbReference type="ARBA" id="ARBA00022801"/>
    </source>
</evidence>
<keyword evidence="2" id="KW-0378">Hydrolase</keyword>
<sequence>MSRDTGRFTVLHLSDVHATETGLLYGSVDGAGRIERVGDYALTAGVTPELVLITGDLIERGNPGAYAAVAAACRGLEERLGSPVLTVLGNHDDPVAARALDHHATGHFAAHNIDGTRVIRLDSHTGALDSAQLDWLAGELARPAERGTVIALHHAPLASPLPTLRRQGLANADALLELLRGSDVRAILAGHYHHSLSASVQGIPVFVGPSLAYHQVMDAGPDAVAGHDSPMFSLVQITSDGVSASAIALHSPDPLFTQPISRPAQKATHVS</sequence>
<feature type="domain" description="Calcineurin-like phosphoesterase" evidence="5">
    <location>
        <begin position="9"/>
        <end position="194"/>
    </location>
</feature>
<evidence type="ECO:0000256" key="4">
    <source>
        <dbReference type="ARBA" id="ARBA00025742"/>
    </source>
</evidence>
<evidence type="ECO:0000256" key="3">
    <source>
        <dbReference type="ARBA" id="ARBA00023004"/>
    </source>
</evidence>
<dbReference type="SUPFAM" id="SSF56300">
    <property type="entry name" value="Metallo-dependent phosphatases"/>
    <property type="match status" value="1"/>
</dbReference>
<keyword evidence="1" id="KW-0479">Metal-binding</keyword>
<proteinExistence type="inferred from homology"/>
<evidence type="ECO:0000313" key="7">
    <source>
        <dbReference type="Proteomes" id="UP001646141"/>
    </source>
</evidence>
<protein>
    <submittedName>
        <fullName evidence="6">Phosphoesterase</fullName>
    </submittedName>
</protein>